<dbReference type="InterPro" id="IPR036097">
    <property type="entry name" value="HisK_dim/P_sf"/>
</dbReference>
<dbReference type="InterPro" id="IPR004358">
    <property type="entry name" value="Sig_transdc_His_kin-like_C"/>
</dbReference>
<evidence type="ECO:0000256" key="1">
    <source>
        <dbReference type="ARBA" id="ARBA00000085"/>
    </source>
</evidence>
<evidence type="ECO:0000256" key="2">
    <source>
        <dbReference type="ARBA" id="ARBA00012438"/>
    </source>
</evidence>
<dbReference type="RefSeq" id="WP_104007457.1">
    <property type="nucleotide sequence ID" value="NZ_FNVD01000004.1"/>
</dbReference>
<keyword evidence="7" id="KW-1185">Reference proteome</keyword>
<dbReference type="EC" id="2.7.13.3" evidence="2"/>
<evidence type="ECO:0000313" key="7">
    <source>
        <dbReference type="Proteomes" id="UP000236742"/>
    </source>
</evidence>
<dbReference type="SMART" id="SM00387">
    <property type="entry name" value="HATPase_c"/>
    <property type="match status" value="1"/>
</dbReference>
<dbReference type="SUPFAM" id="SSF47384">
    <property type="entry name" value="Homodimeric domain of signal transducing histidine kinase"/>
    <property type="match status" value="1"/>
</dbReference>
<gene>
    <name evidence="6" type="ORF">SAMN05421751_104106</name>
</gene>
<sequence>MAQGTPHRDNPDLTDLADSAWLDVLQAVDRTYAELVAYQERLEAKNHELDALRRFMASVLQSVSDVLMVVDRNHRLQEASRSLGRMLGRPESDLPGTPLSDLVTDASQAELAAAVDRAMAARASQMVEIDIATPQGPAPLEVSIAPRLDDRGRATGAVLTGRPLGELRRAYAKLSESHKALQEAQAQLVRNEKLAALGRLLAGVAHELNNPISFVYANAHALEKYVSRFETYFQKVQEGADREELIRLRQELKLDRELRNLRAAIDGARDGAERVRDIVEDLRRLSAEGSGEITEFDLAETARVAAHWVERGARRQVTLTHTGDAHVPVRGRPGHIQQVIMNLVQNAHDAVENVDDPRITIDTRTENGRAVLCVRDNGPGVPPDKATAIFDPFYTTKDVGRGTGLGLSISHKIAQEHGGQLRLCPSESGACFRLELPLETRE</sequence>
<accession>A0A1H5UJM6</accession>
<feature type="domain" description="PAS" evidence="5">
    <location>
        <begin position="52"/>
        <end position="122"/>
    </location>
</feature>
<dbReference type="EMBL" id="FNVD01000004">
    <property type="protein sequence ID" value="SEF75224.1"/>
    <property type="molecule type" value="Genomic_DNA"/>
</dbReference>
<dbReference type="Gene3D" id="3.30.450.20">
    <property type="entry name" value="PAS domain"/>
    <property type="match status" value="1"/>
</dbReference>
<dbReference type="Gene3D" id="1.10.287.130">
    <property type="match status" value="1"/>
</dbReference>
<dbReference type="InterPro" id="IPR013656">
    <property type="entry name" value="PAS_4"/>
</dbReference>
<dbReference type="InterPro" id="IPR003594">
    <property type="entry name" value="HATPase_dom"/>
</dbReference>
<dbReference type="Pfam" id="PF02518">
    <property type="entry name" value="HATPase_c"/>
    <property type="match status" value="1"/>
</dbReference>
<feature type="domain" description="Histidine kinase" evidence="4">
    <location>
        <begin position="203"/>
        <end position="440"/>
    </location>
</feature>
<dbReference type="Proteomes" id="UP000236742">
    <property type="component" value="Unassembled WGS sequence"/>
</dbReference>
<keyword evidence="3" id="KW-0597">Phosphoprotein</keyword>
<dbReference type="SUPFAM" id="SSF55874">
    <property type="entry name" value="ATPase domain of HSP90 chaperone/DNA topoisomerase II/histidine kinase"/>
    <property type="match status" value="1"/>
</dbReference>
<dbReference type="PROSITE" id="PS50109">
    <property type="entry name" value="HIS_KIN"/>
    <property type="match status" value="1"/>
</dbReference>
<dbReference type="InterPro" id="IPR000014">
    <property type="entry name" value="PAS"/>
</dbReference>
<dbReference type="GO" id="GO:0000155">
    <property type="term" value="F:phosphorelay sensor kinase activity"/>
    <property type="evidence" value="ECO:0007669"/>
    <property type="project" value="InterPro"/>
</dbReference>
<dbReference type="PROSITE" id="PS50112">
    <property type="entry name" value="PAS"/>
    <property type="match status" value="1"/>
</dbReference>
<dbReference type="SUPFAM" id="SSF55785">
    <property type="entry name" value="PYP-like sensor domain (PAS domain)"/>
    <property type="match status" value="1"/>
</dbReference>
<organism evidence="6 7">
    <name type="scientific">Jhaorihella thermophila</name>
    <dbReference type="NCBI Taxonomy" id="488547"/>
    <lineage>
        <taxon>Bacteria</taxon>
        <taxon>Pseudomonadati</taxon>
        <taxon>Pseudomonadota</taxon>
        <taxon>Alphaproteobacteria</taxon>
        <taxon>Rhodobacterales</taxon>
        <taxon>Paracoccaceae</taxon>
        <taxon>Jhaorihella</taxon>
    </lineage>
</organism>
<comment type="catalytic activity">
    <reaction evidence="1">
        <text>ATP + protein L-histidine = ADP + protein N-phospho-L-histidine.</text>
        <dbReference type="EC" id="2.7.13.3"/>
    </reaction>
</comment>
<evidence type="ECO:0000259" key="5">
    <source>
        <dbReference type="PROSITE" id="PS50112"/>
    </source>
</evidence>
<dbReference type="InterPro" id="IPR036890">
    <property type="entry name" value="HATPase_C_sf"/>
</dbReference>
<keyword evidence="6" id="KW-0808">Transferase</keyword>
<reference evidence="6 7" key="1">
    <citation type="submission" date="2016-10" db="EMBL/GenBank/DDBJ databases">
        <authorList>
            <person name="de Groot N.N."/>
        </authorList>
    </citation>
    <scope>NUCLEOTIDE SEQUENCE [LARGE SCALE GENOMIC DNA]</scope>
    <source>
        <strain evidence="6 7">DSM 23413</strain>
    </source>
</reference>
<evidence type="ECO:0000259" key="4">
    <source>
        <dbReference type="PROSITE" id="PS50109"/>
    </source>
</evidence>
<dbReference type="OrthoDB" id="7568856at2"/>
<dbReference type="PANTHER" id="PTHR43065:SF42">
    <property type="entry name" value="TWO-COMPONENT SENSOR PPRA"/>
    <property type="match status" value="1"/>
</dbReference>
<dbReference type="CDD" id="cd00130">
    <property type="entry name" value="PAS"/>
    <property type="match status" value="1"/>
</dbReference>
<dbReference type="SMART" id="SM00388">
    <property type="entry name" value="HisKA"/>
    <property type="match status" value="1"/>
</dbReference>
<dbReference type="PANTHER" id="PTHR43065">
    <property type="entry name" value="SENSOR HISTIDINE KINASE"/>
    <property type="match status" value="1"/>
</dbReference>
<evidence type="ECO:0000256" key="3">
    <source>
        <dbReference type="ARBA" id="ARBA00022553"/>
    </source>
</evidence>
<keyword evidence="6" id="KW-0418">Kinase</keyword>
<dbReference type="AlphaFoldDB" id="A0A1H5UJM6"/>
<dbReference type="InterPro" id="IPR003661">
    <property type="entry name" value="HisK_dim/P_dom"/>
</dbReference>
<dbReference type="CDD" id="cd00082">
    <property type="entry name" value="HisKA"/>
    <property type="match status" value="1"/>
</dbReference>
<dbReference type="Pfam" id="PF00512">
    <property type="entry name" value="HisKA"/>
    <property type="match status" value="1"/>
</dbReference>
<evidence type="ECO:0000313" key="6">
    <source>
        <dbReference type="EMBL" id="SEF75224.1"/>
    </source>
</evidence>
<dbReference type="Pfam" id="PF08448">
    <property type="entry name" value="PAS_4"/>
    <property type="match status" value="1"/>
</dbReference>
<protein>
    <recommendedName>
        <fullName evidence="2">histidine kinase</fullName>
        <ecNumber evidence="2">2.7.13.3</ecNumber>
    </recommendedName>
</protein>
<proteinExistence type="predicted"/>
<dbReference type="InterPro" id="IPR035965">
    <property type="entry name" value="PAS-like_dom_sf"/>
</dbReference>
<name>A0A1H5UJM6_9RHOB</name>
<dbReference type="InterPro" id="IPR005467">
    <property type="entry name" value="His_kinase_dom"/>
</dbReference>
<dbReference type="PRINTS" id="PR00344">
    <property type="entry name" value="BCTRLSENSOR"/>
</dbReference>
<dbReference type="SMART" id="SM00091">
    <property type="entry name" value="PAS"/>
    <property type="match status" value="1"/>
</dbReference>
<dbReference type="Gene3D" id="3.30.565.10">
    <property type="entry name" value="Histidine kinase-like ATPase, C-terminal domain"/>
    <property type="match status" value="1"/>
</dbReference>